<sequence length="127" mass="14420">MNSSGRRPGSRRDGGAPATKALPSTTRKKLRPGYRALKEIRKYQGSTELLIPRLPFMRLVRDVTRSLAPNLDLRFTPESLLTLQTAAEYYLTGLFEDSMLCALHAKRVTLMVKDIYLARRIRGRNLS</sequence>
<dbReference type="VEuPathDB" id="CryptoDB:GNI_041210"/>
<dbReference type="InterPro" id="IPR000164">
    <property type="entry name" value="Histone_H3/CENP-A"/>
</dbReference>
<dbReference type="PROSITE" id="PS00959">
    <property type="entry name" value="HISTONE_H3_2"/>
    <property type="match status" value="1"/>
</dbReference>
<dbReference type="GO" id="GO:0005634">
    <property type="term" value="C:nucleus"/>
    <property type="evidence" value="ECO:0007669"/>
    <property type="project" value="UniProtKB-SubCell"/>
</dbReference>
<dbReference type="PRINTS" id="PR00622">
    <property type="entry name" value="HISTONEH3"/>
</dbReference>
<evidence type="ECO:0000256" key="4">
    <source>
        <dbReference type="ARBA" id="ARBA00022454"/>
    </source>
</evidence>
<dbReference type="GO" id="GO:0046982">
    <property type="term" value="F:protein heterodimerization activity"/>
    <property type="evidence" value="ECO:0007669"/>
    <property type="project" value="InterPro"/>
</dbReference>
<dbReference type="RefSeq" id="XP_011129469.1">
    <property type="nucleotide sequence ID" value="XM_011131167.1"/>
</dbReference>
<comment type="similarity">
    <text evidence="3">Belongs to the histone H3 family.</text>
</comment>
<evidence type="ECO:0000313" key="11">
    <source>
        <dbReference type="Proteomes" id="UP000019763"/>
    </source>
</evidence>
<keyword evidence="7" id="KW-0544">Nucleosome core</keyword>
<dbReference type="SUPFAM" id="SSF47113">
    <property type="entry name" value="Histone-fold"/>
    <property type="match status" value="1"/>
</dbReference>
<keyword evidence="6" id="KW-0539">Nucleus</keyword>
<dbReference type="InterPro" id="IPR009072">
    <property type="entry name" value="Histone-fold"/>
</dbReference>
<dbReference type="Gene3D" id="1.10.20.10">
    <property type="entry name" value="Histone, subunit A"/>
    <property type="match status" value="1"/>
</dbReference>
<evidence type="ECO:0000259" key="9">
    <source>
        <dbReference type="Pfam" id="PF00125"/>
    </source>
</evidence>
<organism evidence="10 11">
    <name type="scientific">Gregarina niphandrodes</name>
    <name type="common">Septate eugregarine</name>
    <dbReference type="NCBI Taxonomy" id="110365"/>
    <lineage>
        <taxon>Eukaryota</taxon>
        <taxon>Sar</taxon>
        <taxon>Alveolata</taxon>
        <taxon>Apicomplexa</taxon>
        <taxon>Conoidasida</taxon>
        <taxon>Gregarinasina</taxon>
        <taxon>Eugregarinorida</taxon>
        <taxon>Gregarinidae</taxon>
        <taxon>Gregarina</taxon>
    </lineage>
</organism>
<dbReference type="PANTHER" id="PTHR45810">
    <property type="entry name" value="HISTONE H3.2"/>
    <property type="match status" value="1"/>
</dbReference>
<keyword evidence="4" id="KW-0158">Chromosome</keyword>
<evidence type="ECO:0000256" key="8">
    <source>
        <dbReference type="SAM" id="MobiDB-lite"/>
    </source>
</evidence>
<comment type="subcellular location">
    <subcellularLocation>
        <location evidence="2">Chromosome</location>
    </subcellularLocation>
    <subcellularLocation>
        <location evidence="1">Nucleus</location>
    </subcellularLocation>
</comment>
<proteinExistence type="inferred from homology"/>
<dbReference type="GO" id="GO:0003677">
    <property type="term" value="F:DNA binding"/>
    <property type="evidence" value="ECO:0007669"/>
    <property type="project" value="UniProtKB-KW"/>
</dbReference>
<dbReference type="Pfam" id="PF00125">
    <property type="entry name" value="Histone"/>
    <property type="match status" value="1"/>
</dbReference>
<dbReference type="GO" id="GO:0000786">
    <property type="term" value="C:nucleosome"/>
    <property type="evidence" value="ECO:0007669"/>
    <property type="project" value="UniProtKB-KW"/>
</dbReference>
<dbReference type="InterPro" id="IPR007125">
    <property type="entry name" value="H2A/H2B/H3"/>
</dbReference>
<dbReference type="eggNOG" id="KOG1745">
    <property type="taxonomic scope" value="Eukaryota"/>
</dbReference>
<reference evidence="10" key="1">
    <citation type="submission" date="2013-12" db="EMBL/GenBank/DDBJ databases">
        <authorList>
            <person name="Omoto C.K."/>
            <person name="Sibley D."/>
            <person name="Venepally P."/>
            <person name="Hadjithomas M."/>
            <person name="Karamycheva S."/>
            <person name="Brunk B."/>
            <person name="Roos D."/>
            <person name="Caler E."/>
            <person name="Lorenzi H."/>
        </authorList>
    </citation>
    <scope>NUCLEOTIDE SEQUENCE</scope>
</reference>
<accession>A0A023BAA7</accession>
<keyword evidence="11" id="KW-1185">Reference proteome</keyword>
<protein>
    <submittedName>
        <fullName evidence="10">Histone H3</fullName>
    </submittedName>
</protein>
<dbReference type="GO" id="GO:0030527">
    <property type="term" value="F:structural constituent of chromatin"/>
    <property type="evidence" value="ECO:0007669"/>
    <property type="project" value="InterPro"/>
</dbReference>
<evidence type="ECO:0000256" key="1">
    <source>
        <dbReference type="ARBA" id="ARBA00004123"/>
    </source>
</evidence>
<evidence type="ECO:0000256" key="3">
    <source>
        <dbReference type="ARBA" id="ARBA00010343"/>
    </source>
</evidence>
<gene>
    <name evidence="10" type="ORF">GNI_041210</name>
</gene>
<dbReference type="CDD" id="cd22911">
    <property type="entry name" value="HFD_H3"/>
    <property type="match status" value="1"/>
</dbReference>
<evidence type="ECO:0000256" key="6">
    <source>
        <dbReference type="ARBA" id="ARBA00023242"/>
    </source>
</evidence>
<keyword evidence="5" id="KW-0238">DNA-binding</keyword>
<evidence type="ECO:0000256" key="5">
    <source>
        <dbReference type="ARBA" id="ARBA00023125"/>
    </source>
</evidence>
<evidence type="ECO:0000256" key="7">
    <source>
        <dbReference type="ARBA" id="ARBA00023269"/>
    </source>
</evidence>
<comment type="caution">
    <text evidence="10">The sequence shown here is derived from an EMBL/GenBank/DDBJ whole genome shotgun (WGS) entry which is preliminary data.</text>
</comment>
<dbReference type="OrthoDB" id="4025405at2759"/>
<dbReference type="AlphaFoldDB" id="A0A023BAA7"/>
<evidence type="ECO:0000256" key="2">
    <source>
        <dbReference type="ARBA" id="ARBA00004286"/>
    </source>
</evidence>
<evidence type="ECO:0000313" key="10">
    <source>
        <dbReference type="EMBL" id="EZG77892.1"/>
    </source>
</evidence>
<feature type="domain" description="Core Histone H2A/H2B/H3" evidence="9">
    <location>
        <begin position="33"/>
        <end position="121"/>
    </location>
</feature>
<dbReference type="EMBL" id="AFNH02000314">
    <property type="protein sequence ID" value="EZG77892.1"/>
    <property type="molecule type" value="Genomic_DNA"/>
</dbReference>
<dbReference type="GeneID" id="22911591"/>
<dbReference type="SMART" id="SM00428">
    <property type="entry name" value="H3"/>
    <property type="match status" value="1"/>
</dbReference>
<name>A0A023BAA7_GRENI</name>
<feature type="region of interest" description="Disordered" evidence="8">
    <location>
        <begin position="1"/>
        <end position="28"/>
    </location>
</feature>
<dbReference type="OMA" id="CRMRIQP"/>
<dbReference type="Proteomes" id="UP000019763">
    <property type="component" value="Unassembled WGS sequence"/>
</dbReference>
<dbReference type="FunFam" id="1.10.20.10:FF:000085">
    <property type="entry name" value="Histone H3.2"/>
    <property type="match status" value="1"/>
</dbReference>